<dbReference type="Proteomes" id="UP001556367">
    <property type="component" value="Unassembled WGS sequence"/>
</dbReference>
<gene>
    <name evidence="1" type="ORF">HGRIS_001791</name>
</gene>
<reference evidence="2" key="1">
    <citation type="submission" date="2024-06" db="EMBL/GenBank/DDBJ databases">
        <title>Multi-omics analyses provide insights into the biosynthesis of the anticancer antibiotic pleurotin in Hohenbuehelia grisea.</title>
        <authorList>
            <person name="Weaver J.A."/>
            <person name="Alberti F."/>
        </authorList>
    </citation>
    <scope>NUCLEOTIDE SEQUENCE [LARGE SCALE GENOMIC DNA]</scope>
    <source>
        <strain evidence="2">T-177</strain>
    </source>
</reference>
<comment type="caution">
    <text evidence="1">The sequence shown here is derived from an EMBL/GenBank/DDBJ whole genome shotgun (WGS) entry which is preliminary data.</text>
</comment>
<name>A0ABR3JJ63_9AGAR</name>
<protein>
    <submittedName>
        <fullName evidence="1">Uncharacterized protein</fullName>
    </submittedName>
</protein>
<evidence type="ECO:0000313" key="2">
    <source>
        <dbReference type="Proteomes" id="UP001556367"/>
    </source>
</evidence>
<dbReference type="EMBL" id="JASNQZ010000006">
    <property type="protein sequence ID" value="KAL0955552.1"/>
    <property type="molecule type" value="Genomic_DNA"/>
</dbReference>
<sequence>MDGFVSSGLTHDQYSKVLQSLSTTGRRIDGSQFSSFKQQTLDEDGSRLLAVEHALQAVIALCYNDRDDSVRSMAMTSSLLPQRIQLTVAATLPSARCAAMAKFLRQAWTHLRLIVLNPRDESAFYRLHACAHRYARKRLIRLILSGLPSTMRFIQYLHVTRSLQHDRSLAKDGAEIFVRIYMILDGLKHDRFSEAHARALHHMRATKMRMVNRADGALGQAMKALTEMIHRRLGRHTVAKVKTIAGAHLQALQEDKGYNFLQYINNLLEIDGQLGKLLQWAGSRSGAQVIIHYDLDVKFVSPADALVEAYLDSEPLAIEAALLTVKEYIVRHARFLPLPVFSESSPPSGSERAAALRHPACVLWSYHFFAGDLTHGHVYRYVATTGPPCFGCVAFFQAFNALLPAADPAEPSSKSRASKKYPLSLQPLGLRKSPTPELAPWCIPVGFECCSLDMQREIMAGMDRVAHEVIAGYVTKLLGVNI</sequence>
<organism evidence="1 2">
    <name type="scientific">Hohenbuehelia grisea</name>
    <dbReference type="NCBI Taxonomy" id="104357"/>
    <lineage>
        <taxon>Eukaryota</taxon>
        <taxon>Fungi</taxon>
        <taxon>Dikarya</taxon>
        <taxon>Basidiomycota</taxon>
        <taxon>Agaricomycotina</taxon>
        <taxon>Agaricomycetes</taxon>
        <taxon>Agaricomycetidae</taxon>
        <taxon>Agaricales</taxon>
        <taxon>Pleurotineae</taxon>
        <taxon>Pleurotaceae</taxon>
        <taxon>Hohenbuehelia</taxon>
    </lineage>
</organism>
<accession>A0ABR3JJ63</accession>
<keyword evidence="2" id="KW-1185">Reference proteome</keyword>
<proteinExistence type="predicted"/>
<evidence type="ECO:0000313" key="1">
    <source>
        <dbReference type="EMBL" id="KAL0955552.1"/>
    </source>
</evidence>